<keyword evidence="5" id="KW-1185">Reference proteome</keyword>
<dbReference type="PANTHER" id="PTHR14187:SF5">
    <property type="entry name" value="HEAT SHOCK 70 KDA PROTEIN 12A"/>
    <property type="match status" value="1"/>
</dbReference>
<dbReference type="EMBL" id="CP111028">
    <property type="protein sequence ID" value="WAR31308.1"/>
    <property type="molecule type" value="Genomic_DNA"/>
</dbReference>
<dbReference type="Gene3D" id="3.30.420.40">
    <property type="match status" value="2"/>
</dbReference>
<organism evidence="4 5">
    <name type="scientific">Mya arenaria</name>
    <name type="common">Soft-shell clam</name>
    <dbReference type="NCBI Taxonomy" id="6604"/>
    <lineage>
        <taxon>Eukaryota</taxon>
        <taxon>Metazoa</taxon>
        <taxon>Spiralia</taxon>
        <taxon>Lophotrochozoa</taxon>
        <taxon>Mollusca</taxon>
        <taxon>Bivalvia</taxon>
        <taxon>Autobranchia</taxon>
        <taxon>Heteroconchia</taxon>
        <taxon>Euheterodonta</taxon>
        <taxon>Imparidentia</taxon>
        <taxon>Neoheterodontei</taxon>
        <taxon>Myida</taxon>
        <taxon>Myoidea</taxon>
        <taxon>Myidae</taxon>
        <taxon>Mya</taxon>
    </lineage>
</organism>
<dbReference type="InterPro" id="IPR043129">
    <property type="entry name" value="ATPase_NBD"/>
</dbReference>
<dbReference type="CDD" id="cd10229">
    <property type="entry name" value="ASKHA_NBD_HSP70_HSPA12"/>
    <property type="match status" value="1"/>
</dbReference>
<gene>
    <name evidence="4" type="ORF">MAR_033850</name>
</gene>
<dbReference type="InterPro" id="IPR013126">
    <property type="entry name" value="Hsp_70_fam"/>
</dbReference>
<dbReference type="Proteomes" id="UP001164746">
    <property type="component" value="Chromosome 17"/>
</dbReference>
<proteinExistence type="inferred from homology"/>
<dbReference type="PANTHER" id="PTHR14187">
    <property type="entry name" value="ALPHA KINASE/ELONGATION FACTOR 2 KINASE"/>
    <property type="match status" value="1"/>
</dbReference>
<reference evidence="4" key="1">
    <citation type="submission" date="2022-11" db="EMBL/GenBank/DDBJ databases">
        <title>Centuries of genome instability and evolution in soft-shell clam transmissible cancer (bioRxiv).</title>
        <authorList>
            <person name="Hart S.F.M."/>
            <person name="Yonemitsu M.A."/>
            <person name="Giersch R.M."/>
            <person name="Beal B.F."/>
            <person name="Arriagada G."/>
            <person name="Davis B.W."/>
            <person name="Ostrander E.A."/>
            <person name="Goff S.P."/>
            <person name="Metzger M.J."/>
        </authorList>
    </citation>
    <scope>NUCLEOTIDE SEQUENCE</scope>
    <source>
        <strain evidence="4">MELC-2E11</strain>
        <tissue evidence="4">Siphon/mantle</tissue>
    </source>
</reference>
<evidence type="ECO:0000313" key="5">
    <source>
        <dbReference type="Proteomes" id="UP001164746"/>
    </source>
</evidence>
<keyword evidence="2" id="KW-0547">Nucleotide-binding</keyword>
<evidence type="ECO:0000313" key="4">
    <source>
        <dbReference type="EMBL" id="WAR31308.1"/>
    </source>
</evidence>
<dbReference type="SUPFAM" id="SSF53067">
    <property type="entry name" value="Actin-like ATPase domain"/>
    <property type="match status" value="2"/>
</dbReference>
<dbReference type="Gene3D" id="3.90.640.10">
    <property type="entry name" value="Actin, Chain A, domain 4"/>
    <property type="match status" value="1"/>
</dbReference>
<protein>
    <submittedName>
        <fullName evidence="4">HS12A-like protein</fullName>
    </submittedName>
</protein>
<evidence type="ECO:0000256" key="1">
    <source>
        <dbReference type="ARBA" id="ARBA00007381"/>
    </source>
</evidence>
<evidence type="ECO:0000256" key="3">
    <source>
        <dbReference type="ARBA" id="ARBA00022840"/>
    </source>
</evidence>
<evidence type="ECO:0000256" key="2">
    <source>
        <dbReference type="ARBA" id="ARBA00022741"/>
    </source>
</evidence>
<name>A0ABY7GA53_MYAAR</name>
<sequence>MTVFSLSIRFLKDELLKTSGDQIGGNGLEPEDIHWVLTVPAIWNDAAKQFMREAAQEAGILQNMLTIALEPEAASLYCRHLPVEKGDNSRTCLSKFGAGKKYLVLDAGGGTVDITVHEVGPSGDLKELHKASGGAWGGTKVDEAFMNFLGQLAGLDVIERFKDVNMEDYIDLLRDFEIKKRDIAPSKDSKVTIKLPIALSELVREMKGTELKSKIQQSGLGEKAKLTGDKLRLEASVVKTFFQTSISSCVKHVSDLLDEPVNHGVQAILMVGGFSESPMLQEMFKIKFPKLTIITPPEAGLAVLKGAVIFGHSPKSISERVSKYTYGTDITVPFDESKHPWSKRKEYKNGEVRCNDIFSKLVELGQTMIVGQPQDAQNFTPIFDDQKSMSMNIYAAQSKDPKFVTDYGCQQIGSFSVPMTGTGTDRSVTVRMTFAGTEIDVECKQKDTSNVTHLKVDFLS</sequence>
<keyword evidence="3" id="KW-0067">ATP-binding</keyword>
<comment type="similarity">
    <text evidence="1">Belongs to the heat shock protein 70 family.</text>
</comment>
<accession>A0ABY7GA53</accession>
<dbReference type="Pfam" id="PF00012">
    <property type="entry name" value="HSP70"/>
    <property type="match status" value="1"/>
</dbReference>